<evidence type="ECO:0000259" key="3">
    <source>
        <dbReference type="Pfam" id="PF19346"/>
    </source>
</evidence>
<keyword evidence="5" id="KW-1185">Reference proteome</keyword>
<dbReference type="InterPro" id="IPR022606">
    <property type="entry name" value="DUF2914"/>
</dbReference>
<accession>A0A285IRR9</accession>
<dbReference type="InterPro" id="IPR016937">
    <property type="entry name" value="UCP029727"/>
</dbReference>
<feature type="domain" description="DUF5924" evidence="3">
    <location>
        <begin position="1"/>
        <end position="258"/>
    </location>
</feature>
<feature type="domain" description="DUF2914" evidence="2">
    <location>
        <begin position="270"/>
        <end position="334"/>
    </location>
</feature>
<dbReference type="PIRSF" id="PIRSF029727">
    <property type="entry name" value="UCP029727"/>
    <property type="match status" value="1"/>
</dbReference>
<evidence type="ECO:0000313" key="5">
    <source>
        <dbReference type="Proteomes" id="UP000219353"/>
    </source>
</evidence>
<evidence type="ECO:0000313" key="4">
    <source>
        <dbReference type="EMBL" id="SNY50709.1"/>
    </source>
</evidence>
<evidence type="ECO:0000256" key="1">
    <source>
        <dbReference type="SAM" id="Phobius"/>
    </source>
</evidence>
<organism evidence="4 5">
    <name type="scientific">Arsukibacterium tuosuense</name>
    <dbReference type="NCBI Taxonomy" id="1323745"/>
    <lineage>
        <taxon>Bacteria</taxon>
        <taxon>Pseudomonadati</taxon>
        <taxon>Pseudomonadota</taxon>
        <taxon>Gammaproteobacteria</taxon>
        <taxon>Chromatiales</taxon>
        <taxon>Chromatiaceae</taxon>
        <taxon>Arsukibacterium</taxon>
    </lineage>
</organism>
<feature type="transmembrane region" description="Helical" evidence="1">
    <location>
        <begin position="138"/>
        <end position="163"/>
    </location>
</feature>
<keyword evidence="1" id="KW-1133">Transmembrane helix</keyword>
<dbReference type="InterPro" id="IPR045968">
    <property type="entry name" value="DUF5924"/>
</dbReference>
<reference evidence="5" key="1">
    <citation type="submission" date="2017-09" db="EMBL/GenBank/DDBJ databases">
        <authorList>
            <person name="Varghese N."/>
            <person name="Submissions S."/>
        </authorList>
    </citation>
    <scope>NUCLEOTIDE SEQUENCE [LARGE SCALE GENOMIC DNA]</scope>
    <source>
        <strain evidence="5">CGMCC 1.12461</strain>
    </source>
</reference>
<protein>
    <recommendedName>
        <fullName evidence="6">DUF2914 domain-containing protein</fullName>
    </recommendedName>
</protein>
<feature type="transmembrane region" description="Helical" evidence="1">
    <location>
        <begin position="196"/>
        <end position="213"/>
    </location>
</feature>
<dbReference type="Pfam" id="PF19346">
    <property type="entry name" value="DUF5924"/>
    <property type="match status" value="1"/>
</dbReference>
<evidence type="ECO:0008006" key="6">
    <source>
        <dbReference type="Google" id="ProtNLM"/>
    </source>
</evidence>
<feature type="transmembrane region" description="Helical" evidence="1">
    <location>
        <begin position="43"/>
        <end position="60"/>
    </location>
</feature>
<dbReference type="Pfam" id="PF11141">
    <property type="entry name" value="DUF2914"/>
    <property type="match status" value="1"/>
</dbReference>
<keyword evidence="1" id="KW-0472">Membrane</keyword>
<evidence type="ECO:0000259" key="2">
    <source>
        <dbReference type="Pfam" id="PF11141"/>
    </source>
</evidence>
<proteinExistence type="predicted"/>
<feature type="transmembrane region" description="Helical" evidence="1">
    <location>
        <begin position="109"/>
        <end position="131"/>
    </location>
</feature>
<feature type="transmembrane region" description="Helical" evidence="1">
    <location>
        <begin position="169"/>
        <end position="189"/>
    </location>
</feature>
<dbReference type="RefSeq" id="WP_097110934.1">
    <property type="nucleotide sequence ID" value="NZ_OBEB01000003.1"/>
</dbReference>
<dbReference type="Proteomes" id="UP000219353">
    <property type="component" value="Unassembled WGS sequence"/>
</dbReference>
<dbReference type="OrthoDB" id="6934181at2"/>
<name>A0A285IRR9_9GAMM</name>
<dbReference type="EMBL" id="OBEB01000003">
    <property type="protein sequence ID" value="SNY50709.1"/>
    <property type="molecule type" value="Genomic_DNA"/>
</dbReference>
<keyword evidence="1" id="KW-0812">Transmembrane</keyword>
<feature type="transmembrane region" description="Helical" evidence="1">
    <location>
        <begin position="20"/>
        <end position="37"/>
    </location>
</feature>
<dbReference type="AlphaFoldDB" id="A0A285IRR9"/>
<sequence>MAKIQPAINWLLDVFQRHSGLMAVLAFVSGIASYVLVDRKESIAQFIAAFMLASWVLLVADNWLRTSLERSFGWNISPIVIRFLTQLVHQESLFFALPFFLAVTSWDHGQAVFTSLLLLCALVSIIDPLYYKYLATRYALFVAFHTLALFVVMLVVLPLLLQLTTQQSLIAAIVAAMLFSLPSMVRVLPPGRWWRLPMLIGMLCLMAFTLWQLRSWVPPAGIRLTDIAISYQVDEEQRRAGANIEHLDVADLQNGLYAWTAVRAPRGLREQIHHVWLLNGKEVDRIVLDIRGGREAGYRAWSHKLVFPPYPAGNWQVQVVTESGRLVGLTRFTVTKNNQT</sequence>
<gene>
    <name evidence="4" type="ORF">SAMN06297280_1652</name>
</gene>